<accession>A0A9Q0V8V6</accession>
<dbReference type="Proteomes" id="UP001151532">
    <property type="component" value="Chromosome 19"/>
</dbReference>
<dbReference type="EMBL" id="JAPFFK010000009">
    <property type="protein sequence ID" value="KAJ6743977.1"/>
    <property type="molecule type" value="Genomic_DNA"/>
</dbReference>
<reference evidence="1" key="2">
    <citation type="journal article" date="2023" name="Int. J. Mol. Sci.">
        <title>De Novo Assembly and Annotation of 11 Diverse Shrub Willow (Salix) Genomes Reveals Novel Gene Organization in Sex-Linked Regions.</title>
        <authorList>
            <person name="Hyden B."/>
            <person name="Feng K."/>
            <person name="Yates T.B."/>
            <person name="Jawdy S."/>
            <person name="Cereghino C."/>
            <person name="Smart L.B."/>
            <person name="Muchero W."/>
        </authorList>
    </citation>
    <scope>NUCLEOTIDE SEQUENCE</scope>
    <source>
        <tissue evidence="1">Shoot tip</tissue>
    </source>
</reference>
<reference evidence="1" key="1">
    <citation type="submission" date="2022-11" db="EMBL/GenBank/DDBJ databases">
        <authorList>
            <person name="Hyden B.L."/>
            <person name="Feng K."/>
            <person name="Yates T."/>
            <person name="Jawdy S."/>
            <person name="Smart L.B."/>
            <person name="Muchero W."/>
        </authorList>
    </citation>
    <scope>NUCLEOTIDE SEQUENCE</scope>
    <source>
        <tissue evidence="1">Shoot tip</tissue>
    </source>
</reference>
<dbReference type="AlphaFoldDB" id="A0A9Q0V8V6"/>
<name>A0A9Q0V8V6_SALPP</name>
<comment type="caution">
    <text evidence="1">The sequence shown here is derived from an EMBL/GenBank/DDBJ whole genome shotgun (WGS) entry which is preliminary data.</text>
</comment>
<evidence type="ECO:0000313" key="2">
    <source>
        <dbReference type="Proteomes" id="UP001151532"/>
    </source>
</evidence>
<protein>
    <submittedName>
        <fullName evidence="1">Uncharacterized protein</fullName>
    </submittedName>
</protein>
<sequence length="77" mass="9108">MLWVRNRSNEPNPVVFRKQPPPCGFTNALTAFSFKRLSQRTRHQSRQRDFVIIKNLALLFFQSAESTLSQDQERENK</sequence>
<proteinExistence type="predicted"/>
<organism evidence="1 2">
    <name type="scientific">Salix purpurea</name>
    <name type="common">Purple osier willow</name>
    <dbReference type="NCBI Taxonomy" id="77065"/>
    <lineage>
        <taxon>Eukaryota</taxon>
        <taxon>Viridiplantae</taxon>
        <taxon>Streptophyta</taxon>
        <taxon>Embryophyta</taxon>
        <taxon>Tracheophyta</taxon>
        <taxon>Spermatophyta</taxon>
        <taxon>Magnoliopsida</taxon>
        <taxon>eudicotyledons</taxon>
        <taxon>Gunneridae</taxon>
        <taxon>Pentapetalae</taxon>
        <taxon>rosids</taxon>
        <taxon>fabids</taxon>
        <taxon>Malpighiales</taxon>
        <taxon>Salicaceae</taxon>
        <taxon>Saliceae</taxon>
        <taxon>Salix</taxon>
    </lineage>
</organism>
<gene>
    <name evidence="1" type="ORF">OIU79_030314</name>
</gene>
<evidence type="ECO:0000313" key="1">
    <source>
        <dbReference type="EMBL" id="KAJ6743977.1"/>
    </source>
</evidence>
<keyword evidence="2" id="KW-1185">Reference proteome</keyword>